<feature type="compositionally biased region" description="Basic and acidic residues" evidence="3">
    <location>
        <begin position="285"/>
        <end position="296"/>
    </location>
</feature>
<dbReference type="Pfam" id="PF00621">
    <property type="entry name" value="RhoGEF"/>
    <property type="match status" value="1"/>
</dbReference>
<dbReference type="HOGENOM" id="CLU_001083_2_0_1"/>
<dbReference type="Proteomes" id="UP000029964">
    <property type="component" value="Unassembled WGS sequence"/>
</dbReference>
<dbReference type="InterPro" id="IPR041675">
    <property type="entry name" value="PH_5"/>
</dbReference>
<dbReference type="Gene3D" id="2.30.29.30">
    <property type="entry name" value="Pleckstrin-homology domain (PH domain)/Phosphotyrosine-binding domain (PTB)"/>
    <property type="match status" value="1"/>
</dbReference>
<feature type="compositionally biased region" description="Polar residues" evidence="3">
    <location>
        <begin position="102"/>
        <end position="121"/>
    </location>
</feature>
<feature type="region of interest" description="Disordered" evidence="3">
    <location>
        <begin position="540"/>
        <end position="559"/>
    </location>
</feature>
<dbReference type="PROSITE" id="PS50219">
    <property type="entry name" value="CNH"/>
    <property type="match status" value="1"/>
</dbReference>
<comment type="caution">
    <text evidence="6">The sequence shown here is derived from an EMBL/GenBank/DDBJ whole genome shotgun (WGS) entry which is preliminary data.</text>
</comment>
<dbReference type="Pfam" id="PF15405">
    <property type="entry name" value="PH_5"/>
    <property type="match status" value="1"/>
</dbReference>
<dbReference type="InterPro" id="IPR011993">
    <property type="entry name" value="PH-like_dom_sf"/>
</dbReference>
<evidence type="ECO:0000259" key="4">
    <source>
        <dbReference type="PROSITE" id="PS50010"/>
    </source>
</evidence>
<evidence type="ECO:0000256" key="1">
    <source>
        <dbReference type="ARBA" id="ARBA00022553"/>
    </source>
</evidence>
<dbReference type="SUPFAM" id="SSF50729">
    <property type="entry name" value="PH domain-like"/>
    <property type="match status" value="1"/>
</dbReference>
<evidence type="ECO:0000313" key="7">
    <source>
        <dbReference type="Proteomes" id="UP000029964"/>
    </source>
</evidence>
<evidence type="ECO:0000256" key="3">
    <source>
        <dbReference type="SAM" id="MobiDB-lite"/>
    </source>
</evidence>
<dbReference type="Gene3D" id="1.20.900.10">
    <property type="entry name" value="Dbl homology (DH) domain"/>
    <property type="match status" value="1"/>
</dbReference>
<feature type="region of interest" description="Disordered" evidence="3">
    <location>
        <begin position="667"/>
        <end position="694"/>
    </location>
</feature>
<feature type="compositionally biased region" description="Polar residues" evidence="3">
    <location>
        <begin position="215"/>
        <end position="224"/>
    </location>
</feature>
<proteinExistence type="predicted"/>
<feature type="compositionally biased region" description="Polar residues" evidence="3">
    <location>
        <begin position="1203"/>
        <end position="1221"/>
    </location>
</feature>
<organism evidence="6 7">
    <name type="scientific">Hapsidospora chrysogenum (strain ATCC 11550 / CBS 779.69 / DSM 880 / IAM 14645 / JCM 23072 / IMI 49137)</name>
    <name type="common">Acremonium chrysogenum</name>
    <dbReference type="NCBI Taxonomy" id="857340"/>
    <lineage>
        <taxon>Eukaryota</taxon>
        <taxon>Fungi</taxon>
        <taxon>Dikarya</taxon>
        <taxon>Ascomycota</taxon>
        <taxon>Pezizomycotina</taxon>
        <taxon>Sordariomycetes</taxon>
        <taxon>Hypocreomycetidae</taxon>
        <taxon>Hypocreales</taxon>
        <taxon>Bionectriaceae</taxon>
        <taxon>Hapsidospora</taxon>
    </lineage>
</organism>
<feature type="region of interest" description="Disordered" evidence="3">
    <location>
        <begin position="586"/>
        <end position="615"/>
    </location>
</feature>
<feature type="region of interest" description="Disordered" evidence="3">
    <location>
        <begin position="86"/>
        <end position="161"/>
    </location>
</feature>
<dbReference type="Pfam" id="PF00780">
    <property type="entry name" value="CNH"/>
    <property type="match status" value="1"/>
</dbReference>
<dbReference type="SUPFAM" id="SSF48065">
    <property type="entry name" value="DBL homology domain (DH-domain)"/>
    <property type="match status" value="1"/>
</dbReference>
<dbReference type="PROSITE" id="PS50010">
    <property type="entry name" value="DH_2"/>
    <property type="match status" value="1"/>
</dbReference>
<dbReference type="InterPro" id="IPR052233">
    <property type="entry name" value="Rho-type_GEFs"/>
</dbReference>
<sequence length="1715" mass="190131">MSFRDGQRRYGHVPPVQYPVAGGHQDDPSGVARRQSFNSGDDAAYHTQPHGRGPRYDNPTEDELFLTGASAPVARQATSGSTGAALSGYYHQYQDPVPPTPQHSTYNPQTFAQQPSSAFDRSQSTRIPYQQQQQQPSPQYNTHRTSFSSTSPSNYNPPTYNPAAYASATSLQRNPTYHGYGAADYGYAATPTGSQASPAYSQSPSANYQATFPQTQTGYSQPATSPHMPGFGPHTPTATYDPSQFTGGQYPPHNSNGGSPGQAPYFQTPYPTTSHIPVGPNYAANDRHSIYNRDSRSNSQTSPMASPSSQSYPAHGLQRHPTNAPLPKRPGEDAGGGAGWGQDRTAYDRDQDRLMQDIEAELGSIGLRGSDRTTPANGHYGNNYADPQAEQLQRYNSTASTLAHTTSAASNRPPATPAFDEDDDPEGAAGVLAMQQAELEDRRFSGSTYAYNEPAAKQTPLETQPEEQSRSSSSSSDFGGNMVDLSMLGGGYPGNLTYGDDIGSPPVSQDKARPLPSPNNLYPSYDNYDTAPDYNNAQMDYGGTGGLQPPTSPRLSFDEGDERVSIHSRHSGTESPMRDEYQDLFYHPGLTNRPLPAVPPPQQHQRGAGSDTSSMLSINTNVRSQLKHTYSNSTDSRHYPHDDPEAFYNSAAPYSPHPERSISLVGHSNTPQIHAPARSRTDATEERRKANRHQHITQAGPTLQEYDAGASSSVGAFDSITLPSGRKRRFIPSKLSSGDFRRCTEPWALSGIEAWVRDMADGEIDLREKTVEEALVFLFTFKVPTMNVADAEALSHGIVKHMLQSGLLLPEEEWVKFGDGHISGVLWQMTGSGCYAPKLHDEEISGRCYSHHCTRTVKKVDLDGLDPDNVKTIDWHVFYGLKKEDIESRPKKEVERQNILHEIVTGEEMYIKQLDLFRTLYRDDLRARNPPILKPDRRDKFLTAVFGKLDTVLAVNKDNLLSQLKYRQQEQGPWITGFSDIFREWIRKARSDYIEYATGYPRAVYMVRKEADRNILFKRFLEEKQKHKSMSKQDWTHFLIAPLQRLQRYGLLLDSISSKMLTESEEKTNLQKAIAEIKAVALECDAKVDETNKRVEMMELDRMLVLRPGFQSVLHLDHLGRRLIMQGELTRLGSKGVRWVDVHALLFDHYLILAKLVTSRDGRDRKYDVSKEPIPMPLLFLESMNDEPIQRQKGTLAPLGRTTAASSSGTQLNKTATNGGSKSLEHVPTNSSLGSSLTPTASNDNEGKILYPFRVKHLGHEVYVLYASSYRDRVEWCQRIIDAKTAHAKALFSQNAEPFRLRVLADAAFHYDGTSMYARTTSVPVKGTPLDRAIEDLESVLGSAQGIAPVCRAQVNCATGFSAFGKSIIAIGTDYGVFISDPSNPRGWTRTVQASRVTQIAVLEEFSVCLVISDRSLISYPLDVVAPVSEYAPPVNDNPRRAPQRLAKDVTYFATARMKDRTLVFYKKKEGLHTTFKVLEPVHNKATEKRRLFGGRKGASGSTESYRDFDEFFFPTECYSLSIFQTYVAVATAKGLEMLTLDKKQPVSIPDLKAPAIANIAGRIRDQKPLGMFRLNENEFILTYEDCAVYVDKHGDVSRTLIMEYTGKQKKARGATMYGQYLVLFNEDYVEVRNAENGRLRQIIAGRDVRVLDYGVRGPTGGIAAAGHQASGRNGQLPHVGDASKGTVKIAMCHPELPGRQIVLEMLLNDGHSEN</sequence>
<name>A0A086TCD5_HAPC1</name>
<feature type="compositionally biased region" description="Basic and acidic residues" evidence="3">
    <location>
        <begin position="679"/>
        <end position="688"/>
    </location>
</feature>
<dbReference type="PANTHER" id="PTHR46572">
    <property type="entry name" value="RHO1 GDP-GTP EXCHANGE PROTEIN 1-RELATED"/>
    <property type="match status" value="1"/>
</dbReference>
<dbReference type="InterPro" id="IPR001180">
    <property type="entry name" value="CNH_dom"/>
</dbReference>
<dbReference type="OrthoDB" id="660555at2759"/>
<dbReference type="SMART" id="SM00233">
    <property type="entry name" value="PH"/>
    <property type="match status" value="1"/>
</dbReference>
<feature type="compositionally biased region" description="Low complexity" evidence="3">
    <location>
        <begin position="400"/>
        <end position="410"/>
    </location>
</feature>
<dbReference type="InterPro" id="IPR057283">
    <property type="entry name" value="RGF3_WH"/>
</dbReference>
<dbReference type="SMART" id="SM00325">
    <property type="entry name" value="RhoGEF"/>
    <property type="match status" value="1"/>
</dbReference>
<gene>
    <name evidence="6" type="ORF">ACRE_021400</name>
</gene>
<feature type="compositionally biased region" description="Polar residues" evidence="3">
    <location>
        <begin position="297"/>
        <end position="312"/>
    </location>
</feature>
<dbReference type="PANTHER" id="PTHR46572:SF1">
    <property type="entry name" value="RHO1 GUANINE NUCLEOTIDE EXCHANGE FACTOR TUS1"/>
    <property type="match status" value="1"/>
</dbReference>
<dbReference type="InterPro" id="IPR001849">
    <property type="entry name" value="PH_domain"/>
</dbReference>
<dbReference type="GO" id="GO:0005085">
    <property type="term" value="F:guanyl-nucleotide exchange factor activity"/>
    <property type="evidence" value="ECO:0007669"/>
    <property type="project" value="UniProtKB-KW"/>
</dbReference>
<keyword evidence="7" id="KW-1185">Reference proteome</keyword>
<feature type="region of interest" description="Disordered" evidence="3">
    <location>
        <begin position="215"/>
        <end position="344"/>
    </location>
</feature>
<dbReference type="Pfam" id="PF23582">
    <property type="entry name" value="WHD_RGF3"/>
    <property type="match status" value="1"/>
</dbReference>
<evidence type="ECO:0000259" key="5">
    <source>
        <dbReference type="PROSITE" id="PS50219"/>
    </source>
</evidence>
<feature type="region of interest" description="Disordered" evidence="3">
    <location>
        <begin position="1195"/>
        <end position="1240"/>
    </location>
</feature>
<protein>
    <submittedName>
        <fullName evidence="6">Rho1 guanine nucleotide exchange factor-like protein</fullName>
    </submittedName>
</protein>
<dbReference type="EMBL" id="JPKY01000013">
    <property type="protein sequence ID" value="KFH47017.1"/>
    <property type="molecule type" value="Genomic_DNA"/>
</dbReference>
<feature type="region of interest" description="Disordered" evidence="3">
    <location>
        <begin position="365"/>
        <end position="385"/>
    </location>
</feature>
<keyword evidence="1" id="KW-0597">Phosphoprotein</keyword>
<feature type="compositionally biased region" description="Polar residues" evidence="3">
    <location>
        <begin position="236"/>
        <end position="257"/>
    </location>
</feature>
<reference evidence="7" key="1">
    <citation type="journal article" date="2014" name="Genome Announc.">
        <title>Genome sequence and annotation of Acremonium chrysogenum, producer of the beta-lactam antibiotic cephalosporin C.</title>
        <authorList>
            <person name="Terfehr D."/>
            <person name="Dahlmann T.A."/>
            <person name="Specht T."/>
            <person name="Zadra I."/>
            <person name="Kuernsteiner H."/>
            <person name="Kueck U."/>
        </authorList>
    </citation>
    <scope>NUCLEOTIDE SEQUENCE [LARGE SCALE GENOMIC DNA]</scope>
    <source>
        <strain evidence="7">ATCC 11550 / CBS 779.69 / DSM 880 / IAM 14645 / JCM 23072 / IMI 49137</strain>
    </source>
</reference>
<accession>A0A086TCD5</accession>
<feature type="region of interest" description="Disordered" evidence="3">
    <location>
        <begin position="454"/>
        <end position="520"/>
    </location>
</feature>
<keyword evidence="2" id="KW-0344">Guanine-nucleotide releasing factor</keyword>
<feature type="compositionally biased region" description="Polar residues" evidence="3">
    <location>
        <begin position="1228"/>
        <end position="1240"/>
    </location>
</feature>
<evidence type="ECO:0000256" key="2">
    <source>
        <dbReference type="ARBA" id="ARBA00022658"/>
    </source>
</evidence>
<dbReference type="InterPro" id="IPR000219">
    <property type="entry name" value="DH_dom"/>
</dbReference>
<dbReference type="CDD" id="cd00160">
    <property type="entry name" value="RhoGEF"/>
    <property type="match status" value="1"/>
</dbReference>
<evidence type="ECO:0000313" key="6">
    <source>
        <dbReference type="EMBL" id="KFH47017.1"/>
    </source>
</evidence>
<dbReference type="STRING" id="857340.A0A086TCD5"/>
<feature type="domain" description="DH" evidence="4">
    <location>
        <begin position="895"/>
        <end position="1087"/>
    </location>
</feature>
<feature type="domain" description="CNH" evidence="5">
    <location>
        <begin position="1352"/>
        <end position="1659"/>
    </location>
</feature>
<dbReference type="SMART" id="SM00036">
    <property type="entry name" value="CNH"/>
    <property type="match status" value="1"/>
</dbReference>
<feature type="compositionally biased region" description="Low complexity" evidence="3">
    <location>
        <begin position="122"/>
        <end position="161"/>
    </location>
</feature>
<feature type="region of interest" description="Disordered" evidence="3">
    <location>
        <begin position="1"/>
        <end position="62"/>
    </location>
</feature>
<feature type="region of interest" description="Disordered" evidence="3">
    <location>
        <begin position="400"/>
        <end position="426"/>
    </location>
</feature>
<dbReference type="InterPro" id="IPR035899">
    <property type="entry name" value="DBL_dom_sf"/>
</dbReference>